<evidence type="ECO:0000256" key="1">
    <source>
        <dbReference type="SAM" id="MobiDB-lite"/>
    </source>
</evidence>
<feature type="compositionally biased region" description="Basic and acidic residues" evidence="1">
    <location>
        <begin position="204"/>
        <end position="225"/>
    </location>
</feature>
<dbReference type="Proteomes" id="UP000221165">
    <property type="component" value="Unassembled WGS sequence"/>
</dbReference>
<organism evidence="2 3">
    <name type="scientific">Cystoisospora suis</name>
    <dbReference type="NCBI Taxonomy" id="483139"/>
    <lineage>
        <taxon>Eukaryota</taxon>
        <taxon>Sar</taxon>
        <taxon>Alveolata</taxon>
        <taxon>Apicomplexa</taxon>
        <taxon>Conoidasida</taxon>
        <taxon>Coccidia</taxon>
        <taxon>Eucoccidiorida</taxon>
        <taxon>Eimeriorina</taxon>
        <taxon>Sarcocystidae</taxon>
        <taxon>Cystoisospora</taxon>
    </lineage>
</organism>
<feature type="region of interest" description="Disordered" evidence="1">
    <location>
        <begin position="1"/>
        <end position="279"/>
    </location>
</feature>
<dbReference type="PANTHER" id="PTHR22684">
    <property type="entry name" value="NULP1-RELATED"/>
    <property type="match status" value="1"/>
</dbReference>
<dbReference type="Gene3D" id="1.25.40.10">
    <property type="entry name" value="Tetratricopeptide repeat domain"/>
    <property type="match status" value="1"/>
</dbReference>
<dbReference type="EMBL" id="MIGC01000220">
    <property type="protein sequence ID" value="PHJ25559.1"/>
    <property type="molecule type" value="Genomic_DNA"/>
</dbReference>
<dbReference type="InterPro" id="IPR011990">
    <property type="entry name" value="TPR-like_helical_dom_sf"/>
</dbReference>
<feature type="compositionally biased region" description="Basic and acidic residues" evidence="1">
    <location>
        <begin position="33"/>
        <end position="43"/>
    </location>
</feature>
<evidence type="ECO:0000313" key="2">
    <source>
        <dbReference type="EMBL" id="PHJ25559.1"/>
    </source>
</evidence>
<feature type="compositionally biased region" description="Basic and acidic residues" evidence="1">
    <location>
        <begin position="53"/>
        <end position="62"/>
    </location>
</feature>
<proteinExistence type="predicted"/>
<dbReference type="GeneID" id="94424033"/>
<dbReference type="Pfam" id="PF04910">
    <property type="entry name" value="Tcf25"/>
    <property type="match status" value="1"/>
</dbReference>
<feature type="compositionally biased region" description="Low complexity" evidence="1">
    <location>
        <begin position="100"/>
        <end position="109"/>
    </location>
</feature>
<keyword evidence="3" id="KW-1185">Reference proteome</keyword>
<feature type="compositionally biased region" description="Polar residues" evidence="1">
    <location>
        <begin position="239"/>
        <end position="249"/>
    </location>
</feature>
<feature type="region of interest" description="Disordered" evidence="1">
    <location>
        <begin position="373"/>
        <end position="398"/>
    </location>
</feature>
<feature type="compositionally biased region" description="Gly residues" evidence="1">
    <location>
        <begin position="313"/>
        <end position="329"/>
    </location>
</feature>
<dbReference type="InterPro" id="IPR006994">
    <property type="entry name" value="TCF25/Rqc1"/>
</dbReference>
<sequence>MSFRQLRKLREGGAGGRSGERHAVDSSPFSAADQEKQQDVPKQDEDESSQSSADDRLSGHDEGEGEEEAGHRSGRVSGGTVRKKSAFLLYDSDDGGANTSSSSPAVSSSEDTESNGKTVPQASSAARERRELKTPQGMDVSEEQDSAKEKKNSLVRERTPDTTGVDGTLPGNFDVKKKRKKKKKRSSSSVTPSGIAAPSVRPVVKMEEGDDNRKEKTKGQDHEDAPTQDDGAEGDGLSVTKSSGKAGNSTDDEGEEKDPEGESSSSEQEDRNHSSGALGEEARSSYCLFMERGMFNTDNELRRIFGREITRSLGGGDEGTSIAGGGGPGRRLRRLPGAGSASRRRCWLLPDGDSMLLPSSFCHDYVRMVKEEDRTETGESSAHDSNSREKRFKDRRRREETLSESVEFSLQYTPFYEQLQGSFHAVVHAQDPQNLHHFLQRHPGHIDSLLHLSDAYRSQGQHEAATQYSKRALSVLQKSFHPSFSPFIYTAEGLPQVAVDSGNPFNKNLFKCIGLYGAALADHGCYRTALEVSKLLVAMDLHRDAYHAMLHLDYYALRARQWQFLFHFSRCFVQQHLAYVIPLVSLTSEEGDSEGSSGLFGGQSVKEALGETMQISDLTLILPNFAFSSALALFLHGTEGASPKDVKAITAEDLLSICLPFHKPVLDSAQTQLPHLLLMRAVLLFPSFVRRLLQKLAINGSQKVVDSAYSSVSWEQLLFSPPLWDRTTYTHERYGEILGILVSCYVQKAHDMWRSDIALRWLHSCVSHLHQLYQSSPELKNFRKQWSKAVFLFDVSRYKDVRVSEFERIPTLPAFLLDEDAETGLSATRNARRTIRYVSVNSSPILIFLETFLPWTQVDLTGLKAEPKHVSDIVGSCCSLLRQAASALSIAARCLVAASARLVRKLSCADSIPFAGPTMSPHDEVGTQAINETERGA</sequence>
<name>A0A2C6LDE0_9APIC</name>
<comment type="caution">
    <text evidence="2">The sequence shown here is derived from an EMBL/GenBank/DDBJ whole genome shotgun (WGS) entry which is preliminary data.</text>
</comment>
<dbReference type="SUPFAM" id="SSF48452">
    <property type="entry name" value="TPR-like"/>
    <property type="match status" value="1"/>
</dbReference>
<accession>A0A2C6LDE0</accession>
<feature type="compositionally biased region" description="Basic and acidic residues" evidence="1">
    <location>
        <begin position="145"/>
        <end position="160"/>
    </location>
</feature>
<dbReference type="PANTHER" id="PTHR22684:SF0">
    <property type="entry name" value="RIBOSOME QUALITY CONTROL COMPLEX SUBUNIT TCF25"/>
    <property type="match status" value="1"/>
</dbReference>
<dbReference type="OrthoDB" id="205993at2759"/>
<feature type="compositionally biased region" description="Basic residues" evidence="1">
    <location>
        <begin position="176"/>
        <end position="186"/>
    </location>
</feature>
<dbReference type="RefSeq" id="XP_067927205.1">
    <property type="nucleotide sequence ID" value="XM_068060822.1"/>
</dbReference>
<feature type="compositionally biased region" description="Acidic residues" evidence="1">
    <location>
        <begin position="250"/>
        <end position="261"/>
    </location>
</feature>
<protein>
    <submittedName>
        <fullName evidence="2">Transcriptional repressor tcf25</fullName>
    </submittedName>
</protein>
<feature type="region of interest" description="Disordered" evidence="1">
    <location>
        <begin position="312"/>
        <end position="336"/>
    </location>
</feature>
<dbReference type="VEuPathDB" id="ToxoDB:CSUI_000588"/>
<feature type="compositionally biased region" description="Polar residues" evidence="1">
    <location>
        <begin position="115"/>
        <end position="124"/>
    </location>
</feature>
<evidence type="ECO:0000313" key="3">
    <source>
        <dbReference type="Proteomes" id="UP000221165"/>
    </source>
</evidence>
<reference evidence="2 3" key="1">
    <citation type="journal article" date="2017" name="Int. J. Parasitol.">
        <title>The genome of the protozoan parasite Cystoisospora suis and a reverse vaccinology approach to identify vaccine candidates.</title>
        <authorList>
            <person name="Palmieri N."/>
            <person name="Shrestha A."/>
            <person name="Ruttkowski B."/>
            <person name="Beck T."/>
            <person name="Vogl C."/>
            <person name="Tomley F."/>
            <person name="Blake D.P."/>
            <person name="Joachim A."/>
        </authorList>
    </citation>
    <scope>NUCLEOTIDE SEQUENCE [LARGE SCALE GENOMIC DNA]</scope>
    <source>
        <strain evidence="2 3">Wien I</strain>
    </source>
</reference>
<dbReference type="GO" id="GO:1990112">
    <property type="term" value="C:RQC complex"/>
    <property type="evidence" value="ECO:0007669"/>
    <property type="project" value="TreeGrafter"/>
</dbReference>
<dbReference type="AlphaFoldDB" id="A0A2C6LDE0"/>
<gene>
    <name evidence="2" type="ORF">CSUI_000588</name>
</gene>